<gene>
    <name evidence="4" type="ORF">PBAH0796_LOCUS6362</name>
</gene>
<dbReference type="InterPro" id="IPR036291">
    <property type="entry name" value="NAD(P)-bd_dom_sf"/>
</dbReference>
<keyword evidence="1" id="KW-0596">Phosphopantetheine</keyword>
<evidence type="ECO:0000313" key="4">
    <source>
        <dbReference type="EMBL" id="CAD8350995.1"/>
    </source>
</evidence>
<proteinExistence type="predicted"/>
<accession>A0A7S0FC16</accession>
<reference evidence="4" key="1">
    <citation type="submission" date="2021-01" db="EMBL/GenBank/DDBJ databases">
        <authorList>
            <person name="Corre E."/>
            <person name="Pelletier E."/>
            <person name="Niang G."/>
            <person name="Scheremetjew M."/>
            <person name="Finn R."/>
            <person name="Kale V."/>
            <person name="Holt S."/>
            <person name="Cochrane G."/>
            <person name="Meng A."/>
            <person name="Brown T."/>
            <person name="Cohen L."/>
        </authorList>
    </citation>
    <scope>NUCLEOTIDE SEQUENCE</scope>
    <source>
        <strain evidence="4">Pbaha01</strain>
    </source>
</reference>
<dbReference type="AlphaFoldDB" id="A0A7S0FC16"/>
<dbReference type="Gene3D" id="3.40.50.720">
    <property type="entry name" value="NAD(P)-binding Rossmann-like Domain"/>
    <property type="match status" value="1"/>
</dbReference>
<dbReference type="Pfam" id="PF08659">
    <property type="entry name" value="KR"/>
    <property type="match status" value="1"/>
</dbReference>
<organism evidence="4">
    <name type="scientific">Pyrodinium bahamense</name>
    <dbReference type="NCBI Taxonomy" id="73915"/>
    <lineage>
        <taxon>Eukaryota</taxon>
        <taxon>Sar</taxon>
        <taxon>Alveolata</taxon>
        <taxon>Dinophyceae</taxon>
        <taxon>Gonyaulacales</taxon>
        <taxon>Pyrocystaceae</taxon>
        <taxon>Pyrodinium</taxon>
    </lineage>
</organism>
<dbReference type="EMBL" id="HBEG01010796">
    <property type="protein sequence ID" value="CAD8350995.1"/>
    <property type="molecule type" value="Transcribed_RNA"/>
</dbReference>
<dbReference type="InterPro" id="IPR050091">
    <property type="entry name" value="PKS_NRPS_Biosynth_Enz"/>
</dbReference>
<evidence type="ECO:0000256" key="1">
    <source>
        <dbReference type="ARBA" id="ARBA00022450"/>
    </source>
</evidence>
<dbReference type="SMART" id="SM00822">
    <property type="entry name" value="PKS_KR"/>
    <property type="match status" value="1"/>
</dbReference>
<name>A0A7S0FC16_9DINO</name>
<dbReference type="PANTHER" id="PTHR43775">
    <property type="entry name" value="FATTY ACID SYNTHASE"/>
    <property type="match status" value="1"/>
</dbReference>
<sequence length="608" mass="68919">MQKECLDRDSEVLTMFGEQTANIGPAYERLMAEKSAFIQEPVKMCWPVDWFPEHLPIESASGISLGLYLEAMGNPLVTLSQWPPVDYTPPSKEDVLVFSDSYGYCKEILEQAPPGRIGIQNVQTKAADKYTEKDIKNLVGMHPWDLIIFAIGIDPPASNSVADIHKQQNAVVNLYLMILKKIGDDASRCKRFVVLTVDTFAEEPEIHEECGLGLITNCTLFGMTNTARQEVQCPIQYIDTEWALRTENSKYVASEIFRHWSFGHNTVRILNKGRFVMRQVNSERYENKPDFQLPNDGIIAISGGNGALGLVMGLWILYKAKEQGGKQFSIEFLSRSMKISDQNMHNWKEIERLAEELGISVAQAKCDVSKREAVDEYIRERTPNLSGFIHSAGILQDSMLYNQTWEKFDAVFEAKSRAALYLHDALERFENPGLEFFWMFSSTAVYGNMGQLNYSASNSFLDGLARHRRALGKVAMAPQWGAWGDVGMAANLDDASRRRMANSPMPYFSNEEGLSGLEAGLRSNLPYFSVYKINPPLMFGMIQPDDIPIQCYTRNFWSDIVPPPPGDPNKNPYTTISYETRKENHFWANGLVLQQHWPEIAEEMRYAL</sequence>
<evidence type="ECO:0000256" key="2">
    <source>
        <dbReference type="ARBA" id="ARBA00022553"/>
    </source>
</evidence>
<evidence type="ECO:0000259" key="3">
    <source>
        <dbReference type="SMART" id="SM00822"/>
    </source>
</evidence>
<dbReference type="InterPro" id="IPR057326">
    <property type="entry name" value="KR_dom"/>
</dbReference>
<dbReference type="PANTHER" id="PTHR43775:SF37">
    <property type="entry name" value="SI:DKEY-61P9.11"/>
    <property type="match status" value="1"/>
</dbReference>
<dbReference type="SUPFAM" id="SSF51735">
    <property type="entry name" value="NAD(P)-binding Rossmann-fold domains"/>
    <property type="match status" value="1"/>
</dbReference>
<protein>
    <recommendedName>
        <fullName evidence="3">Ketoreductase domain-containing protein</fullName>
    </recommendedName>
</protein>
<dbReference type="InterPro" id="IPR013968">
    <property type="entry name" value="PKS_KR"/>
</dbReference>
<dbReference type="GO" id="GO:0004312">
    <property type="term" value="F:fatty acid synthase activity"/>
    <property type="evidence" value="ECO:0007669"/>
    <property type="project" value="TreeGrafter"/>
</dbReference>
<keyword evidence="2" id="KW-0597">Phosphoprotein</keyword>
<dbReference type="GO" id="GO:0006633">
    <property type="term" value="P:fatty acid biosynthetic process"/>
    <property type="evidence" value="ECO:0007669"/>
    <property type="project" value="TreeGrafter"/>
</dbReference>
<feature type="domain" description="Ketoreductase" evidence="3">
    <location>
        <begin position="297"/>
        <end position="486"/>
    </location>
</feature>